<name>A0ABW4ZKM2_9SPHI</name>
<comment type="caution">
    <text evidence="1">The sequence shown here is derived from an EMBL/GenBank/DDBJ whole genome shotgun (WGS) entry which is preliminary data.</text>
</comment>
<protein>
    <submittedName>
        <fullName evidence="1">Uncharacterized protein</fullName>
    </submittedName>
</protein>
<evidence type="ECO:0000313" key="2">
    <source>
        <dbReference type="Proteomes" id="UP001597387"/>
    </source>
</evidence>
<keyword evidence="2" id="KW-1185">Reference proteome</keyword>
<dbReference type="RefSeq" id="WP_255903332.1">
    <property type="nucleotide sequence ID" value="NZ_JAFMZO010000003.1"/>
</dbReference>
<evidence type="ECO:0000313" key="1">
    <source>
        <dbReference type="EMBL" id="MFD2162578.1"/>
    </source>
</evidence>
<accession>A0ABW4ZKM2</accession>
<gene>
    <name evidence="1" type="ORF">ACFSJU_09265</name>
</gene>
<dbReference type="EMBL" id="JBHUHZ010000001">
    <property type="protein sequence ID" value="MFD2162578.1"/>
    <property type="molecule type" value="Genomic_DNA"/>
</dbReference>
<sequence>MKASLFLFSSLLLHSVCWGQNISGKWYGKIIQGPGELCQICNFELELSHRKKISGESYTFIKDTSDIRIGLFGFLLGDSIKLEESENYIYRSKRPPGWDICIKSFTLKYHKVGQDEFLLGRGTGVTLDDSVCIPAQIVLSKTKTALNAYLHDPSAVQLAINSPPNLSVLPNFTPVFLNTSLKTVKEIEVRNRSLELRINDYMNVDNDTVSIYFNRDIVANKQRISKKQVRLNINLDSRLELNEIILFAENLGRIPPNTSQLLIVDGANTHRLMIESDKQKSAAIYLKYKP</sequence>
<organism evidence="1 2">
    <name type="scientific">Paradesertivirga mongoliensis</name>
    <dbReference type="NCBI Taxonomy" id="2100740"/>
    <lineage>
        <taxon>Bacteria</taxon>
        <taxon>Pseudomonadati</taxon>
        <taxon>Bacteroidota</taxon>
        <taxon>Sphingobacteriia</taxon>
        <taxon>Sphingobacteriales</taxon>
        <taxon>Sphingobacteriaceae</taxon>
        <taxon>Paradesertivirga</taxon>
    </lineage>
</organism>
<reference evidence="2" key="1">
    <citation type="journal article" date="2019" name="Int. J. Syst. Evol. Microbiol.">
        <title>The Global Catalogue of Microorganisms (GCM) 10K type strain sequencing project: providing services to taxonomists for standard genome sequencing and annotation.</title>
        <authorList>
            <consortium name="The Broad Institute Genomics Platform"/>
            <consortium name="The Broad Institute Genome Sequencing Center for Infectious Disease"/>
            <person name="Wu L."/>
            <person name="Ma J."/>
        </authorList>
    </citation>
    <scope>NUCLEOTIDE SEQUENCE [LARGE SCALE GENOMIC DNA]</scope>
    <source>
        <strain evidence="2">KCTC 42217</strain>
    </source>
</reference>
<dbReference type="Proteomes" id="UP001597387">
    <property type="component" value="Unassembled WGS sequence"/>
</dbReference>
<proteinExistence type="predicted"/>